<dbReference type="GO" id="GO:0003824">
    <property type="term" value="F:catalytic activity"/>
    <property type="evidence" value="ECO:0007669"/>
    <property type="project" value="InterPro"/>
</dbReference>
<accession>A0A1M6XAC4</accession>
<dbReference type="CDD" id="cd10283">
    <property type="entry name" value="MnuA_DNase1-like"/>
    <property type="match status" value="1"/>
</dbReference>
<dbReference type="InterPro" id="IPR005135">
    <property type="entry name" value="Endo/exonuclease/phosphatase"/>
</dbReference>
<feature type="signal peptide" evidence="2">
    <location>
        <begin position="1"/>
        <end position="28"/>
    </location>
</feature>
<name>A0A1M6XAC4_9BACT</name>
<feature type="chain" id="PRO_5012432415" description="Endonuclease/exonuclease/phosphatase domain-containing protein" evidence="2">
    <location>
        <begin position="29"/>
        <end position="702"/>
    </location>
</feature>
<evidence type="ECO:0000259" key="3">
    <source>
        <dbReference type="Pfam" id="PF03372"/>
    </source>
</evidence>
<evidence type="ECO:0000313" key="5">
    <source>
        <dbReference type="Proteomes" id="UP000183947"/>
    </source>
</evidence>
<proteinExistence type="predicted"/>
<dbReference type="NCBIfam" id="TIGR04183">
    <property type="entry name" value="Por_Secre_tail"/>
    <property type="match status" value="1"/>
</dbReference>
<feature type="domain" description="Endonuclease/exonuclease/phosphatase" evidence="3">
    <location>
        <begin position="311"/>
        <end position="560"/>
    </location>
</feature>
<gene>
    <name evidence="4" type="ORF">SAMN02746009_01983</name>
</gene>
<keyword evidence="5" id="KW-1185">Reference proteome</keyword>
<dbReference type="NCBIfam" id="NF033681">
    <property type="entry name" value="ExeM_NucH_DNase"/>
    <property type="match status" value="1"/>
</dbReference>
<protein>
    <recommendedName>
        <fullName evidence="3">Endonuclease/exonuclease/phosphatase domain-containing protein</fullName>
    </recommendedName>
</protein>
<keyword evidence="2" id="KW-0732">Signal</keyword>
<dbReference type="AlphaFoldDB" id="A0A1M6XAC4"/>
<dbReference type="EMBL" id="FRAS01000009">
    <property type="protein sequence ID" value="SHL02829.1"/>
    <property type="molecule type" value="Genomic_DNA"/>
</dbReference>
<dbReference type="CDD" id="cd04486">
    <property type="entry name" value="YhcR_OBF_like"/>
    <property type="match status" value="1"/>
</dbReference>
<dbReference type="SUPFAM" id="SSF56219">
    <property type="entry name" value="DNase I-like"/>
    <property type="match status" value="1"/>
</dbReference>
<dbReference type="InterPro" id="IPR026444">
    <property type="entry name" value="Secre_tail"/>
</dbReference>
<dbReference type="STRING" id="1121959.SAMN02746009_01983"/>
<evidence type="ECO:0000313" key="4">
    <source>
        <dbReference type="EMBL" id="SHL02829.1"/>
    </source>
</evidence>
<dbReference type="RefSeq" id="WP_139252205.1">
    <property type="nucleotide sequence ID" value="NZ_FRAS01000009.1"/>
</dbReference>
<dbReference type="Proteomes" id="UP000183947">
    <property type="component" value="Unassembled WGS sequence"/>
</dbReference>
<dbReference type="OrthoDB" id="9800417at2"/>
<dbReference type="Gene3D" id="3.60.10.10">
    <property type="entry name" value="Endonuclease/exonuclease/phosphatase"/>
    <property type="match status" value="1"/>
</dbReference>
<feature type="region of interest" description="Disordered" evidence="1">
    <location>
        <begin position="465"/>
        <end position="487"/>
    </location>
</feature>
<dbReference type="PANTHER" id="PTHR42834:SF1">
    <property type="entry name" value="ENDONUCLEASE_EXONUCLEASE_PHOSPHATASE FAMILY PROTEIN (AFU_ORTHOLOGUE AFUA_3G09210)"/>
    <property type="match status" value="1"/>
</dbReference>
<dbReference type="InterPro" id="IPR036691">
    <property type="entry name" value="Endo/exonu/phosph_ase_sf"/>
</dbReference>
<evidence type="ECO:0000256" key="2">
    <source>
        <dbReference type="SAM" id="SignalP"/>
    </source>
</evidence>
<evidence type="ECO:0000256" key="1">
    <source>
        <dbReference type="SAM" id="MobiDB-lite"/>
    </source>
</evidence>
<dbReference type="Pfam" id="PF03372">
    <property type="entry name" value="Exo_endo_phos"/>
    <property type="match status" value="1"/>
</dbReference>
<sequence>MASNTTSCCASLLLVSFLQGAAASAVQAQAPADASAAATTRIGTIQGRGATAAAGTYTIEAIVTAVYPSLSPGGFYVQEGTAASDGNPATSDALFVVQPDAKVSVGDNVRITGTVLESAAAPSFGQAVLTDPKVEVLWPRNQLPDFAMLPAGQYSSTDLERLEGMRVQFPVPLTVADVYSLKQRGELILTTGGTLYQPTQFIDPNDNPATGTTSTGTSNVAAVNAYQTANLERSVLLDDGSAASNPSPVPFIDPSLRTVRVGSTIPRLRGIMGYAYNKWRIQPLSGPDAPSFEVKRPAVPTFGRLDLKIASFNVLNYFNGDGAGGGFPTPRGAKTAEDFARQRSKIIAGLVRMNADIIGLSEMENDGNDATSALQDLVNGLNQAMGAGTYAFINDGGSTKQPNNTDVIRCAILYKPAAVAPLGSPLLDLTPGVFERPPLAQLFTTRRSARRDTLGLVVNHFKSKGSGSGLNADQNDGQGGSNQRRREQARALVQFINQKVMPAGTRRVVCIGDYNANYEEDPIDILRAAGLVTVTPPTSASYVFKGLTGSLDHCIVTPNMVGFIDVHKWNINSGEPLFLQYDIAGAATDVASPFRSSDHDPVLIGINFAGLAPSNAASARLYMYPNPEGGARAFSLPALAASTGPVSLEISLPQGATMLRLQGSGPLLQAQLNRYTSHLAPGIYVLRVKGQGLDKTQRVMKQ</sequence>
<organism evidence="4 5">
    <name type="scientific">Hymenobacter psychrotolerans DSM 18569</name>
    <dbReference type="NCBI Taxonomy" id="1121959"/>
    <lineage>
        <taxon>Bacteria</taxon>
        <taxon>Pseudomonadati</taxon>
        <taxon>Bacteroidota</taxon>
        <taxon>Cytophagia</taxon>
        <taxon>Cytophagales</taxon>
        <taxon>Hymenobacteraceae</taxon>
        <taxon>Hymenobacter</taxon>
    </lineage>
</organism>
<reference evidence="5" key="1">
    <citation type="submission" date="2016-11" db="EMBL/GenBank/DDBJ databases">
        <authorList>
            <person name="Varghese N."/>
            <person name="Submissions S."/>
        </authorList>
    </citation>
    <scope>NUCLEOTIDE SEQUENCE [LARGE SCALE GENOMIC DNA]</scope>
    <source>
        <strain evidence="5">DSM 18569</strain>
    </source>
</reference>
<dbReference type="InterPro" id="IPR047971">
    <property type="entry name" value="ExeM-like"/>
</dbReference>
<dbReference type="PANTHER" id="PTHR42834">
    <property type="entry name" value="ENDONUCLEASE/EXONUCLEASE/PHOSPHATASE FAMILY PROTEIN (AFU_ORTHOLOGUE AFUA_3G09210)"/>
    <property type="match status" value="1"/>
</dbReference>